<organism evidence="2 3">
    <name type="scientific">Nonomuraea purpurea</name>
    <dbReference type="NCBI Taxonomy" id="1849276"/>
    <lineage>
        <taxon>Bacteria</taxon>
        <taxon>Bacillati</taxon>
        <taxon>Actinomycetota</taxon>
        <taxon>Actinomycetes</taxon>
        <taxon>Streptosporangiales</taxon>
        <taxon>Streptosporangiaceae</taxon>
        <taxon>Nonomuraea</taxon>
    </lineage>
</organism>
<gene>
    <name evidence="2" type="ORF">ACFOY2_05115</name>
</gene>
<sequence length="127" mass="14141">MKGWRKPENCVIVDRTSRFGNMFAVRPCDSGCCWRIEDPKGVAERSDRPNSFLAEREARQYACELYDLHTGPMGAYEFDDVDQVIQALRGKDLACPCRLPDPGEIDWCHAAHTLIPLANGGADAAGR</sequence>
<dbReference type="Pfam" id="PF14216">
    <property type="entry name" value="DUF4326"/>
    <property type="match status" value="1"/>
</dbReference>
<accession>A0ABV8FXU9</accession>
<comment type="caution">
    <text evidence="2">The sequence shown here is derived from an EMBL/GenBank/DDBJ whole genome shotgun (WGS) entry which is preliminary data.</text>
</comment>
<evidence type="ECO:0000313" key="3">
    <source>
        <dbReference type="Proteomes" id="UP001595851"/>
    </source>
</evidence>
<name>A0ABV8FXU9_9ACTN</name>
<reference evidence="3" key="1">
    <citation type="journal article" date="2019" name="Int. J. Syst. Evol. Microbiol.">
        <title>The Global Catalogue of Microorganisms (GCM) 10K type strain sequencing project: providing services to taxonomists for standard genome sequencing and annotation.</title>
        <authorList>
            <consortium name="The Broad Institute Genomics Platform"/>
            <consortium name="The Broad Institute Genome Sequencing Center for Infectious Disease"/>
            <person name="Wu L."/>
            <person name="Ma J."/>
        </authorList>
    </citation>
    <scope>NUCLEOTIDE SEQUENCE [LARGE SCALE GENOMIC DNA]</scope>
    <source>
        <strain evidence="3">TBRC 1276</strain>
    </source>
</reference>
<dbReference type="Proteomes" id="UP001595851">
    <property type="component" value="Unassembled WGS sequence"/>
</dbReference>
<dbReference type="InterPro" id="IPR025475">
    <property type="entry name" value="DUF4326"/>
</dbReference>
<protein>
    <submittedName>
        <fullName evidence="2">DUF4326 domain-containing protein</fullName>
    </submittedName>
</protein>
<evidence type="ECO:0000259" key="1">
    <source>
        <dbReference type="Pfam" id="PF14216"/>
    </source>
</evidence>
<dbReference type="EMBL" id="JBHSBI010000002">
    <property type="protein sequence ID" value="MFC4006590.1"/>
    <property type="molecule type" value="Genomic_DNA"/>
</dbReference>
<proteinExistence type="predicted"/>
<evidence type="ECO:0000313" key="2">
    <source>
        <dbReference type="EMBL" id="MFC4006590.1"/>
    </source>
</evidence>
<feature type="domain" description="DUF4326" evidence="1">
    <location>
        <begin position="2"/>
        <end position="111"/>
    </location>
</feature>
<keyword evidence="3" id="KW-1185">Reference proteome</keyword>